<name>A0A0F9DN69_9ZZZZ</name>
<evidence type="ECO:0008006" key="2">
    <source>
        <dbReference type="Google" id="ProtNLM"/>
    </source>
</evidence>
<dbReference type="EMBL" id="LAZR01040881">
    <property type="protein sequence ID" value="KKL13373.1"/>
    <property type="molecule type" value="Genomic_DNA"/>
</dbReference>
<dbReference type="InterPro" id="IPR027417">
    <property type="entry name" value="P-loop_NTPase"/>
</dbReference>
<protein>
    <recommendedName>
        <fullName evidence="2">Thymidylate kinase-like domain-containing protein</fullName>
    </recommendedName>
</protein>
<dbReference type="SUPFAM" id="SSF52540">
    <property type="entry name" value="P-loop containing nucleoside triphosphate hydrolases"/>
    <property type="match status" value="1"/>
</dbReference>
<gene>
    <name evidence="1" type="ORF">LCGC14_2526420</name>
</gene>
<accession>A0A0F9DN69</accession>
<proteinExistence type="predicted"/>
<dbReference type="Gene3D" id="3.40.50.300">
    <property type="entry name" value="P-loop containing nucleotide triphosphate hydrolases"/>
    <property type="match status" value="1"/>
</dbReference>
<evidence type="ECO:0000313" key="1">
    <source>
        <dbReference type="EMBL" id="KKL13373.1"/>
    </source>
</evidence>
<comment type="caution">
    <text evidence="1">The sequence shown here is derived from an EMBL/GenBank/DDBJ whole genome shotgun (WGS) entry which is preliminary data.</text>
</comment>
<dbReference type="AlphaFoldDB" id="A0A0F9DN69"/>
<sequence>MLVLLEGADGVGKSTLAKELCGEYGYDYLHFLIPDEHPVDYWFKELVKIKRPTVIDRLHLSEDAYGPIFRGGSQLSDLDRWLVEGWLWARRAVLVVCATSWENMRENLEKVNGPYHDDRQRAVAASFTNLTFKTTLPYA</sequence>
<organism evidence="1">
    <name type="scientific">marine sediment metagenome</name>
    <dbReference type="NCBI Taxonomy" id="412755"/>
    <lineage>
        <taxon>unclassified sequences</taxon>
        <taxon>metagenomes</taxon>
        <taxon>ecological metagenomes</taxon>
    </lineage>
</organism>
<reference evidence="1" key="1">
    <citation type="journal article" date="2015" name="Nature">
        <title>Complex archaea that bridge the gap between prokaryotes and eukaryotes.</title>
        <authorList>
            <person name="Spang A."/>
            <person name="Saw J.H."/>
            <person name="Jorgensen S.L."/>
            <person name="Zaremba-Niedzwiedzka K."/>
            <person name="Martijn J."/>
            <person name="Lind A.E."/>
            <person name="van Eijk R."/>
            <person name="Schleper C."/>
            <person name="Guy L."/>
            <person name="Ettema T.J."/>
        </authorList>
    </citation>
    <scope>NUCLEOTIDE SEQUENCE</scope>
</reference>
<feature type="non-terminal residue" evidence="1">
    <location>
        <position position="139"/>
    </location>
</feature>